<feature type="compositionally biased region" description="Polar residues" evidence="2">
    <location>
        <begin position="149"/>
        <end position="161"/>
    </location>
</feature>
<evidence type="ECO:0000256" key="1">
    <source>
        <dbReference type="RuleBase" id="RU362006"/>
    </source>
</evidence>
<feature type="compositionally biased region" description="Low complexity" evidence="2">
    <location>
        <begin position="232"/>
        <end position="244"/>
    </location>
</feature>
<dbReference type="EMBL" id="JBDFQZ010000002">
    <property type="protein sequence ID" value="KAK9748434.1"/>
    <property type="molecule type" value="Genomic_DNA"/>
</dbReference>
<dbReference type="EMBL" id="JBDFQZ010000002">
    <property type="protein sequence ID" value="KAK9748433.1"/>
    <property type="molecule type" value="Genomic_DNA"/>
</dbReference>
<comment type="caution">
    <text evidence="3">The sequence shown here is derived from an EMBL/GenBank/DDBJ whole genome shotgun (WGS) entry which is preliminary data.</text>
</comment>
<dbReference type="Proteomes" id="UP001443914">
    <property type="component" value="Unassembled WGS sequence"/>
</dbReference>
<dbReference type="Pfam" id="PF03134">
    <property type="entry name" value="TB2_DP1_HVA22"/>
    <property type="match status" value="1"/>
</dbReference>
<dbReference type="PANTHER" id="PTHR12300:SF117">
    <property type="entry name" value="LP05237P-RELATED"/>
    <property type="match status" value="1"/>
</dbReference>
<keyword evidence="4" id="KW-1185">Reference proteome</keyword>
<protein>
    <recommendedName>
        <fullName evidence="1">HVA22-like protein</fullName>
    </recommendedName>
</protein>
<evidence type="ECO:0000313" key="3">
    <source>
        <dbReference type="EMBL" id="KAK9748433.1"/>
    </source>
</evidence>
<gene>
    <name evidence="3" type="ORF">RND81_02G057000</name>
</gene>
<reference evidence="3 4" key="1">
    <citation type="submission" date="2024-03" db="EMBL/GenBank/DDBJ databases">
        <title>WGS assembly of Saponaria officinalis var. Norfolk2.</title>
        <authorList>
            <person name="Jenkins J."/>
            <person name="Shu S."/>
            <person name="Grimwood J."/>
            <person name="Barry K."/>
            <person name="Goodstein D."/>
            <person name="Schmutz J."/>
            <person name="Leebens-Mack J."/>
            <person name="Osbourn A."/>
        </authorList>
    </citation>
    <scope>NUCLEOTIDE SEQUENCE [LARGE SCALE GENOMIC DNA]</scope>
    <source>
        <strain evidence="4">cv. Norfolk2</strain>
        <strain evidence="3">JIC</strain>
        <tissue evidence="3">Leaf</tissue>
    </source>
</reference>
<accession>A0AAW1MRC8</accession>
<sequence length="273" mass="31085">MIGIFLTRGLVMILGYAYPAYACYKTVERNKPEIEQLRFWCQYWILIAMLTVFERVGETFISWLPMYGEAKLTFIVFLWCSKTKGTTFVYDSFFKPYISKHETEIDRNLLELKTRAGDMAFMYCQKAVTFGQTRIFDVLQFIAAQSTPWQRPAQAQEQTPRSAPRKSSTRTEAAELEVDEPASPTSTKSDSHHDDEMEDEQGSSTSVPLPSPLIKKTISLPIAPGSPKRPVTYKPKSPKPTTMSPTIIQDTVMEDTIRATRGRLRKTLSTVLK</sequence>
<dbReference type="InterPro" id="IPR004345">
    <property type="entry name" value="TB2_DP1_HVA22"/>
</dbReference>
<evidence type="ECO:0000256" key="2">
    <source>
        <dbReference type="SAM" id="MobiDB-lite"/>
    </source>
</evidence>
<dbReference type="PANTHER" id="PTHR12300">
    <property type="entry name" value="HVA22-LIKE PROTEINS"/>
    <property type="match status" value="1"/>
</dbReference>
<comment type="subcellular location">
    <subcellularLocation>
        <location evidence="1">Membrane</location>
        <topology evidence="1">Multi-pass membrane protein</topology>
    </subcellularLocation>
</comment>
<organism evidence="3 4">
    <name type="scientific">Saponaria officinalis</name>
    <name type="common">Common soapwort</name>
    <name type="synonym">Lychnis saponaria</name>
    <dbReference type="NCBI Taxonomy" id="3572"/>
    <lineage>
        <taxon>Eukaryota</taxon>
        <taxon>Viridiplantae</taxon>
        <taxon>Streptophyta</taxon>
        <taxon>Embryophyta</taxon>
        <taxon>Tracheophyta</taxon>
        <taxon>Spermatophyta</taxon>
        <taxon>Magnoliopsida</taxon>
        <taxon>eudicotyledons</taxon>
        <taxon>Gunneridae</taxon>
        <taxon>Pentapetalae</taxon>
        <taxon>Caryophyllales</taxon>
        <taxon>Caryophyllaceae</taxon>
        <taxon>Caryophylleae</taxon>
        <taxon>Saponaria</taxon>
    </lineage>
</organism>
<evidence type="ECO:0000313" key="4">
    <source>
        <dbReference type="Proteomes" id="UP001443914"/>
    </source>
</evidence>
<comment type="similarity">
    <text evidence="1">Belongs to the DP1 family.</text>
</comment>
<dbReference type="AlphaFoldDB" id="A0AAW1MRC8"/>
<feature type="region of interest" description="Disordered" evidence="2">
    <location>
        <begin position="149"/>
        <end position="244"/>
    </location>
</feature>
<dbReference type="GO" id="GO:0016020">
    <property type="term" value="C:membrane"/>
    <property type="evidence" value="ECO:0007669"/>
    <property type="project" value="UniProtKB-SubCell"/>
</dbReference>
<name>A0AAW1MRC8_SAPOF</name>
<proteinExistence type="inferred from homology"/>